<dbReference type="AlphaFoldDB" id="A0A511K899"/>
<evidence type="ECO:0000313" key="3">
    <source>
        <dbReference type="EMBL" id="GEM06578.1"/>
    </source>
</evidence>
<evidence type="ECO:0000259" key="2">
    <source>
        <dbReference type="PROSITE" id="PS50053"/>
    </source>
</evidence>
<dbReference type="Pfam" id="PF11976">
    <property type="entry name" value="Rad60-SLD"/>
    <property type="match status" value="1"/>
</dbReference>
<dbReference type="InterPro" id="IPR000626">
    <property type="entry name" value="Ubiquitin-like_dom"/>
</dbReference>
<evidence type="ECO:0000313" key="4">
    <source>
        <dbReference type="Proteomes" id="UP000321518"/>
    </source>
</evidence>
<dbReference type="EMBL" id="BJWK01000001">
    <property type="protein sequence ID" value="GEM06578.1"/>
    <property type="molecule type" value="Genomic_DNA"/>
</dbReference>
<dbReference type="Proteomes" id="UP000321518">
    <property type="component" value="Unassembled WGS sequence"/>
</dbReference>
<accession>A0A511K899</accession>
<gene>
    <name evidence="3" type="ORF">Rt10032_c01g0595</name>
</gene>
<comment type="caution">
    <text evidence="3">The sequence shown here is derived from an EMBL/GenBank/DDBJ whole genome shotgun (WGS) entry which is preliminary data.</text>
</comment>
<dbReference type="PROSITE" id="PS50053">
    <property type="entry name" value="UBIQUITIN_2"/>
    <property type="match status" value="1"/>
</dbReference>
<protein>
    <submittedName>
        <fullName evidence="3">Small ubiquitin-related modifier 3</fullName>
    </submittedName>
</protein>
<dbReference type="InterPro" id="IPR022617">
    <property type="entry name" value="Rad60/SUMO-like_dom"/>
</dbReference>
<organism evidence="3 4">
    <name type="scientific">Rhodotorula toruloides</name>
    <name type="common">Yeast</name>
    <name type="synonym">Rhodosporidium toruloides</name>
    <dbReference type="NCBI Taxonomy" id="5286"/>
    <lineage>
        <taxon>Eukaryota</taxon>
        <taxon>Fungi</taxon>
        <taxon>Dikarya</taxon>
        <taxon>Basidiomycota</taxon>
        <taxon>Pucciniomycotina</taxon>
        <taxon>Microbotryomycetes</taxon>
        <taxon>Sporidiobolales</taxon>
        <taxon>Sporidiobolaceae</taxon>
        <taxon>Rhodotorula</taxon>
    </lineage>
</organism>
<dbReference type="CDD" id="cd01763">
    <property type="entry name" value="Ubl_SUMO_like"/>
    <property type="match status" value="1"/>
</dbReference>
<proteinExistence type="predicted"/>
<dbReference type="InterPro" id="IPR029071">
    <property type="entry name" value="Ubiquitin-like_domsf"/>
</dbReference>
<reference evidence="3 4" key="1">
    <citation type="submission" date="2019-07" db="EMBL/GenBank/DDBJ databases">
        <title>Rhodotorula toruloides NBRC10032 genome sequencing.</title>
        <authorList>
            <person name="Shida Y."/>
            <person name="Takaku H."/>
            <person name="Ogasawara W."/>
            <person name="Mori K."/>
        </authorList>
    </citation>
    <scope>NUCLEOTIDE SEQUENCE [LARGE SCALE GENOMIC DNA]</scope>
    <source>
        <strain evidence="3 4">NBRC10032</strain>
    </source>
</reference>
<name>A0A511K899_RHOTO</name>
<sequence length="100" mass="10826">MAAVKPDPGQDNGGAEQKPDVQKIKITVQFSQQEETLQINVKPNTTFAKIYKAVADHQGKDVNAITLTHDGTRIKVTDTPASEEVVDMHLAQIGGDAFQP</sequence>
<dbReference type="Gene3D" id="3.10.20.90">
    <property type="entry name" value="Phosphatidylinositol 3-kinase Catalytic Subunit, Chain A, domain 1"/>
    <property type="match status" value="1"/>
</dbReference>
<feature type="region of interest" description="Disordered" evidence="1">
    <location>
        <begin position="1"/>
        <end position="21"/>
    </location>
</feature>
<evidence type="ECO:0000256" key="1">
    <source>
        <dbReference type="SAM" id="MobiDB-lite"/>
    </source>
</evidence>
<dbReference type="OrthoDB" id="2526633at2759"/>
<dbReference type="SUPFAM" id="SSF54236">
    <property type="entry name" value="Ubiquitin-like"/>
    <property type="match status" value="1"/>
</dbReference>
<feature type="domain" description="Ubiquitin-like" evidence="2">
    <location>
        <begin position="24"/>
        <end position="75"/>
    </location>
</feature>